<name>A0A0A1MUS5_9BACI</name>
<protein>
    <recommendedName>
        <fullName evidence="4">Group-specific protein</fullName>
    </recommendedName>
</protein>
<feature type="transmembrane region" description="Helical" evidence="1">
    <location>
        <begin position="71"/>
        <end position="91"/>
    </location>
</feature>
<keyword evidence="1" id="KW-0812">Transmembrane</keyword>
<evidence type="ECO:0008006" key="4">
    <source>
        <dbReference type="Google" id="ProtNLM"/>
    </source>
</evidence>
<dbReference type="RefSeq" id="WP_042532651.1">
    <property type="nucleotide sequence ID" value="NZ_CDGG01000001.1"/>
</dbReference>
<dbReference type="OrthoDB" id="2357358at2"/>
<reference evidence="2 3" key="1">
    <citation type="submission" date="2014-11" db="EMBL/GenBank/DDBJ databases">
        <authorList>
            <person name="Urmite Genomes Urmite Genomes"/>
        </authorList>
    </citation>
    <scope>NUCLEOTIDE SEQUENCE [LARGE SCALE GENOMIC DNA]</scope>
    <source>
        <strain evidence="2 3">Oc5</strain>
    </source>
</reference>
<organism evidence="2 3">
    <name type="scientific">Oceanobacillus oncorhynchi</name>
    <dbReference type="NCBI Taxonomy" id="545501"/>
    <lineage>
        <taxon>Bacteria</taxon>
        <taxon>Bacillati</taxon>
        <taxon>Bacillota</taxon>
        <taxon>Bacilli</taxon>
        <taxon>Bacillales</taxon>
        <taxon>Bacillaceae</taxon>
        <taxon>Oceanobacillus</taxon>
    </lineage>
</organism>
<gene>
    <name evidence="2" type="ORF">BN997_02556</name>
</gene>
<sequence length="128" mass="14522">MSKRVEISVFSIVTLVVLANIIFKITTGKNIEFFEIMAMSVFSMFLLYALTWGNKEEKNGIFQDEELGKRITVIASKISYTILYFVIMIAVLADKIVNGTSNVFLLAVFVSAMIIFPLVQYLVSKKYK</sequence>
<feature type="transmembrane region" description="Helical" evidence="1">
    <location>
        <begin position="103"/>
        <end position="123"/>
    </location>
</feature>
<keyword evidence="3" id="KW-1185">Reference proteome</keyword>
<evidence type="ECO:0000256" key="1">
    <source>
        <dbReference type="SAM" id="Phobius"/>
    </source>
</evidence>
<evidence type="ECO:0000313" key="3">
    <source>
        <dbReference type="Proteomes" id="UP000040453"/>
    </source>
</evidence>
<keyword evidence="1" id="KW-1133">Transmembrane helix</keyword>
<evidence type="ECO:0000313" key="2">
    <source>
        <dbReference type="EMBL" id="CEI82671.1"/>
    </source>
</evidence>
<dbReference type="EMBL" id="CDGG01000001">
    <property type="protein sequence ID" value="CEI82671.1"/>
    <property type="molecule type" value="Genomic_DNA"/>
</dbReference>
<feature type="transmembrane region" description="Helical" evidence="1">
    <location>
        <begin position="7"/>
        <end position="25"/>
    </location>
</feature>
<feature type="transmembrane region" description="Helical" evidence="1">
    <location>
        <begin position="31"/>
        <end position="50"/>
    </location>
</feature>
<proteinExistence type="predicted"/>
<dbReference type="Proteomes" id="UP000040453">
    <property type="component" value="Unassembled WGS sequence"/>
</dbReference>
<keyword evidence="1" id="KW-0472">Membrane</keyword>
<accession>A0A0A1MUS5</accession>
<dbReference type="AlphaFoldDB" id="A0A0A1MUS5"/>